<dbReference type="InterPro" id="IPR050237">
    <property type="entry name" value="ATP-dep_AMP-bd_enzyme"/>
</dbReference>
<keyword evidence="4" id="KW-1185">Reference proteome</keyword>
<evidence type="ECO:0000313" key="3">
    <source>
        <dbReference type="EMBL" id="GAA2596133.1"/>
    </source>
</evidence>
<dbReference type="Gene3D" id="3.40.50.12780">
    <property type="entry name" value="N-terminal domain of ligase-like"/>
    <property type="match status" value="1"/>
</dbReference>
<feature type="domain" description="AMP-binding enzyme C-terminal" evidence="2">
    <location>
        <begin position="433"/>
        <end position="506"/>
    </location>
</feature>
<dbReference type="EMBL" id="BAAATD010000004">
    <property type="protein sequence ID" value="GAA2596133.1"/>
    <property type="molecule type" value="Genomic_DNA"/>
</dbReference>
<gene>
    <name evidence="3" type="ORF">GCM10010411_31930</name>
</gene>
<reference evidence="4" key="1">
    <citation type="journal article" date="2019" name="Int. J. Syst. Evol. Microbiol.">
        <title>The Global Catalogue of Microorganisms (GCM) 10K type strain sequencing project: providing services to taxonomists for standard genome sequencing and annotation.</title>
        <authorList>
            <consortium name="The Broad Institute Genomics Platform"/>
            <consortium name="The Broad Institute Genome Sequencing Center for Infectious Disease"/>
            <person name="Wu L."/>
            <person name="Ma J."/>
        </authorList>
    </citation>
    <scope>NUCLEOTIDE SEQUENCE [LARGE SCALE GENOMIC DNA]</scope>
    <source>
        <strain evidence="4">JCM 6833</strain>
    </source>
</reference>
<dbReference type="SUPFAM" id="SSF56801">
    <property type="entry name" value="Acetyl-CoA synthetase-like"/>
    <property type="match status" value="1"/>
</dbReference>
<protein>
    <submittedName>
        <fullName evidence="3">Acyl-CoA synthetase</fullName>
    </submittedName>
</protein>
<dbReference type="Gene3D" id="3.30.300.30">
    <property type="match status" value="1"/>
</dbReference>
<dbReference type="InterPro" id="IPR042099">
    <property type="entry name" value="ANL_N_sf"/>
</dbReference>
<dbReference type="InterPro" id="IPR020845">
    <property type="entry name" value="AMP-binding_CS"/>
</dbReference>
<evidence type="ECO:0000259" key="1">
    <source>
        <dbReference type="Pfam" id="PF00501"/>
    </source>
</evidence>
<dbReference type="InterPro" id="IPR000873">
    <property type="entry name" value="AMP-dep_synth/lig_dom"/>
</dbReference>
<organism evidence="3 4">
    <name type="scientific">Actinomadura fulvescens</name>
    <dbReference type="NCBI Taxonomy" id="46160"/>
    <lineage>
        <taxon>Bacteria</taxon>
        <taxon>Bacillati</taxon>
        <taxon>Actinomycetota</taxon>
        <taxon>Actinomycetes</taxon>
        <taxon>Streptosporangiales</taxon>
        <taxon>Thermomonosporaceae</taxon>
        <taxon>Actinomadura</taxon>
    </lineage>
</organism>
<accession>A0ABP6C3Z9</accession>
<dbReference type="Pfam" id="PF13193">
    <property type="entry name" value="AMP-binding_C"/>
    <property type="match status" value="1"/>
</dbReference>
<dbReference type="PROSITE" id="PS00455">
    <property type="entry name" value="AMP_BINDING"/>
    <property type="match status" value="1"/>
</dbReference>
<dbReference type="Proteomes" id="UP001501509">
    <property type="component" value="Unassembled WGS sequence"/>
</dbReference>
<dbReference type="InterPro" id="IPR045851">
    <property type="entry name" value="AMP-bd_C_sf"/>
</dbReference>
<dbReference type="Pfam" id="PF00501">
    <property type="entry name" value="AMP-binding"/>
    <property type="match status" value="1"/>
</dbReference>
<proteinExistence type="predicted"/>
<dbReference type="NCBIfam" id="NF005863">
    <property type="entry name" value="PRK07798.1"/>
    <property type="match status" value="1"/>
</dbReference>
<name>A0ABP6C3Z9_9ACTN</name>
<dbReference type="PANTHER" id="PTHR43767">
    <property type="entry name" value="LONG-CHAIN-FATTY-ACID--COA LIGASE"/>
    <property type="match status" value="1"/>
</dbReference>
<comment type="caution">
    <text evidence="3">The sequence shown here is derived from an EMBL/GenBank/DDBJ whole genome shotgun (WGS) entry which is preliminary data.</text>
</comment>
<evidence type="ECO:0000259" key="2">
    <source>
        <dbReference type="Pfam" id="PF13193"/>
    </source>
</evidence>
<feature type="domain" description="AMP-dependent synthetase/ligase" evidence="1">
    <location>
        <begin position="14"/>
        <end position="368"/>
    </location>
</feature>
<dbReference type="PANTHER" id="PTHR43767:SF1">
    <property type="entry name" value="NONRIBOSOMAL PEPTIDE SYNTHASE PES1 (EUROFUNG)-RELATED"/>
    <property type="match status" value="1"/>
</dbReference>
<dbReference type="InterPro" id="IPR025110">
    <property type="entry name" value="AMP-bd_C"/>
</dbReference>
<sequence length="520" mass="55046">MTAPARSFNLADLFEVVADACPDRLALVASGDDTGPAEVRLTYAELDERADRVARHLAAAAGVGPGDHVGILARNRAEWLESMIACFKLRAAPVNVNYRYVADELAHLLGDSECVALVAERDLLPAVDRDRLPLLRHVLTIDGDYETALGAASPERPSGERSSDDPYLLYTGGTTGLPKGVLWRCEDIFVAAMGGGNFGGDPVTAPEQLAACADRDPLRAQVHAPLMHGGGQWITWITLTTGGTVVLWTGRHFAARPALELAVRERSQILMLVGDGMGRPIADELATGAYEGLEVFAFGSGGAPLSSGVRERLLAAVPGAYVSDNLGGSETGAMGTAVGDGRFQLGPEFAVLGPDFKPVAPGEEGIVARTGHIPIGYWNDPGKTAATFATGPDGRRWALQGDHARVEADGTVTLLGRGSLIINTGGEKVFAEEVETVLRAHPAVTDAIVVGLPDERLGRRVTAVVATDVPGSAERLTDHCRERLAGYKVPRTFVFVESVRRTPVGKPDYAWARDHAASTT</sequence>
<evidence type="ECO:0000313" key="4">
    <source>
        <dbReference type="Proteomes" id="UP001501509"/>
    </source>
</evidence>
<dbReference type="RefSeq" id="WP_344541629.1">
    <property type="nucleotide sequence ID" value="NZ_BAAATD010000004.1"/>
</dbReference>